<accession>A0A850RC72</accession>
<dbReference type="EMBL" id="JABZEC010000003">
    <property type="protein sequence ID" value="NVY96388.1"/>
    <property type="molecule type" value="Genomic_DNA"/>
</dbReference>
<dbReference type="Proteomes" id="UP000563523">
    <property type="component" value="Unassembled WGS sequence"/>
</dbReference>
<evidence type="ECO:0000256" key="2">
    <source>
        <dbReference type="ARBA" id="ARBA00022475"/>
    </source>
</evidence>
<feature type="transmembrane region" description="Helical" evidence="7">
    <location>
        <begin position="334"/>
        <end position="363"/>
    </location>
</feature>
<dbReference type="AlphaFoldDB" id="A0A850RC72"/>
<evidence type="ECO:0000256" key="1">
    <source>
        <dbReference type="ARBA" id="ARBA00004651"/>
    </source>
</evidence>
<keyword evidence="2" id="KW-1003">Cell membrane</keyword>
<gene>
    <name evidence="10" type="ORF">HU830_04270</name>
</gene>
<dbReference type="GO" id="GO:0022857">
    <property type="term" value="F:transmembrane transporter activity"/>
    <property type="evidence" value="ECO:0007669"/>
    <property type="project" value="TreeGrafter"/>
</dbReference>
<dbReference type="Pfam" id="PF12704">
    <property type="entry name" value="MacB_PCD"/>
    <property type="match status" value="1"/>
</dbReference>
<comment type="subcellular location">
    <subcellularLocation>
        <location evidence="1">Cell membrane</location>
        <topology evidence="1">Multi-pass membrane protein</topology>
    </subcellularLocation>
</comment>
<feature type="domain" description="ABC3 transporter permease C-terminal" evidence="8">
    <location>
        <begin position="291"/>
        <end position="415"/>
    </location>
</feature>
<dbReference type="GO" id="GO:0005886">
    <property type="term" value="C:plasma membrane"/>
    <property type="evidence" value="ECO:0007669"/>
    <property type="project" value="UniProtKB-SubCell"/>
</dbReference>
<keyword evidence="5 7" id="KW-0472">Membrane</keyword>
<dbReference type="RefSeq" id="WP_176942550.1">
    <property type="nucleotide sequence ID" value="NZ_JABZEC010000003.1"/>
</dbReference>
<feature type="domain" description="MacB-like periplasmic core" evidence="9">
    <location>
        <begin position="21"/>
        <end position="252"/>
    </location>
</feature>
<evidence type="ECO:0000256" key="6">
    <source>
        <dbReference type="ARBA" id="ARBA00038076"/>
    </source>
</evidence>
<evidence type="ECO:0000256" key="3">
    <source>
        <dbReference type="ARBA" id="ARBA00022692"/>
    </source>
</evidence>
<reference evidence="10 11" key="1">
    <citation type="submission" date="2020-06" db="EMBL/GenBank/DDBJ databases">
        <authorList>
            <person name="Kang J."/>
        </authorList>
    </citation>
    <scope>NUCLEOTIDE SEQUENCE [LARGE SCALE GENOMIC DNA]</scope>
    <source>
        <strain evidence="10 11">DCY120</strain>
    </source>
</reference>
<evidence type="ECO:0000259" key="9">
    <source>
        <dbReference type="Pfam" id="PF12704"/>
    </source>
</evidence>
<keyword evidence="3 7" id="KW-0812">Transmembrane</keyword>
<evidence type="ECO:0000313" key="10">
    <source>
        <dbReference type="EMBL" id="NVY96388.1"/>
    </source>
</evidence>
<feature type="transmembrane region" description="Helical" evidence="7">
    <location>
        <begin position="21"/>
        <end position="41"/>
    </location>
</feature>
<evidence type="ECO:0000256" key="5">
    <source>
        <dbReference type="ARBA" id="ARBA00023136"/>
    </source>
</evidence>
<evidence type="ECO:0000259" key="8">
    <source>
        <dbReference type="Pfam" id="PF02687"/>
    </source>
</evidence>
<dbReference type="Pfam" id="PF02687">
    <property type="entry name" value="FtsX"/>
    <property type="match status" value="1"/>
</dbReference>
<evidence type="ECO:0000256" key="4">
    <source>
        <dbReference type="ARBA" id="ARBA00022989"/>
    </source>
</evidence>
<dbReference type="InterPro" id="IPR003838">
    <property type="entry name" value="ABC3_permease_C"/>
</dbReference>
<dbReference type="PANTHER" id="PTHR30572:SF4">
    <property type="entry name" value="ABC TRANSPORTER PERMEASE YTRF"/>
    <property type="match status" value="1"/>
</dbReference>
<dbReference type="PANTHER" id="PTHR30572">
    <property type="entry name" value="MEMBRANE COMPONENT OF TRANSPORTER-RELATED"/>
    <property type="match status" value="1"/>
</dbReference>
<organism evidence="10 11">
    <name type="scientific">Bombilactobacillus apium</name>
    <dbReference type="NCBI Taxonomy" id="2675299"/>
    <lineage>
        <taxon>Bacteria</taxon>
        <taxon>Bacillati</taxon>
        <taxon>Bacillota</taxon>
        <taxon>Bacilli</taxon>
        <taxon>Lactobacillales</taxon>
        <taxon>Lactobacillaceae</taxon>
        <taxon>Bombilactobacillus</taxon>
    </lineage>
</organism>
<dbReference type="InterPro" id="IPR050250">
    <property type="entry name" value="Macrolide_Exporter_MacB"/>
</dbReference>
<sequence length="422" mass="45654">MKISDILNSAVGNLWHNKGRTILTVIAVVIGALTLGFTLGIRNGVNDYVNKQVGNIGNKDQLMIYMKYDQAAASGSKPQKYDPEKNTAQDNTLKAKDVAVIKKQKELKNIQPLKDAGVDYIQGKNHSKYVFNATPPLGIEYDLKVGRQVATKGTAKEVLISEGYVKALGYKNSKQALGKTVSLTATGKATQKHVTFKAKIVGVRNPSLIGGSQSVFSQGLTDVIVKVNQEGLPEKLQESYMDVTAEVKNPTDARINRVKANLAKKGYTAETFQDSVNQLRQVVNSVTGVLMVFGAIALIAASFGIINTLFMSVRDRTREIGLMKALGLSRTKVFLIFSFESILIGFIGSVVGLLAAIGLGKIANPMAAKTFLKGLDGFTLVQFNWSSLILITVIICLIAFLAGTLPARRAAKLDPITALRYE</sequence>
<proteinExistence type="inferred from homology"/>
<feature type="transmembrane region" description="Helical" evidence="7">
    <location>
        <begin position="383"/>
        <end position="403"/>
    </location>
</feature>
<keyword evidence="11" id="KW-1185">Reference proteome</keyword>
<name>A0A850RC72_9LACO</name>
<comment type="similarity">
    <text evidence="6">Belongs to the ABC-4 integral membrane protein family.</text>
</comment>
<keyword evidence="4 7" id="KW-1133">Transmembrane helix</keyword>
<protein>
    <submittedName>
        <fullName evidence="10">ABC transporter permease</fullName>
    </submittedName>
</protein>
<evidence type="ECO:0000256" key="7">
    <source>
        <dbReference type="SAM" id="Phobius"/>
    </source>
</evidence>
<evidence type="ECO:0000313" key="11">
    <source>
        <dbReference type="Proteomes" id="UP000563523"/>
    </source>
</evidence>
<dbReference type="InterPro" id="IPR025857">
    <property type="entry name" value="MacB_PCD"/>
</dbReference>
<feature type="transmembrane region" description="Helical" evidence="7">
    <location>
        <begin position="288"/>
        <end position="313"/>
    </location>
</feature>
<comment type="caution">
    <text evidence="10">The sequence shown here is derived from an EMBL/GenBank/DDBJ whole genome shotgun (WGS) entry which is preliminary data.</text>
</comment>